<reference evidence="6" key="2">
    <citation type="journal article" date="2021" name="PeerJ">
        <title>Extensive microbial diversity within the chicken gut microbiome revealed by metagenomics and culture.</title>
        <authorList>
            <person name="Gilroy R."/>
            <person name="Ravi A."/>
            <person name="Getino M."/>
            <person name="Pursley I."/>
            <person name="Horton D.L."/>
            <person name="Alikhan N.F."/>
            <person name="Baker D."/>
            <person name="Gharbi K."/>
            <person name="Hall N."/>
            <person name="Watson M."/>
            <person name="Adriaenssens E.M."/>
            <person name="Foster-Nyarko E."/>
            <person name="Jarju S."/>
            <person name="Secka A."/>
            <person name="Antonio M."/>
            <person name="Oren A."/>
            <person name="Chaudhuri R.R."/>
            <person name="La Ragione R."/>
            <person name="Hildebrand F."/>
            <person name="Pallen M.J."/>
        </authorList>
    </citation>
    <scope>NUCLEOTIDE SEQUENCE</scope>
    <source>
        <strain evidence="6">CHK190-19873</strain>
    </source>
</reference>
<feature type="binding site" evidence="5">
    <location>
        <position position="82"/>
    </location>
    <ligand>
        <name>3-dehydroquinate</name>
        <dbReference type="ChEBI" id="CHEBI:32364"/>
    </ligand>
</feature>
<keyword evidence="2 5" id="KW-0057">Aromatic amino acid biosynthesis</keyword>
<evidence type="ECO:0000256" key="2">
    <source>
        <dbReference type="ARBA" id="ARBA00023141"/>
    </source>
</evidence>
<evidence type="ECO:0000313" key="7">
    <source>
        <dbReference type="Proteomes" id="UP000823935"/>
    </source>
</evidence>
<dbReference type="EMBL" id="DVIQ01000100">
    <property type="protein sequence ID" value="HIS32799.1"/>
    <property type="molecule type" value="Genomic_DNA"/>
</dbReference>
<name>A0A9D1EV47_9FIRM</name>
<accession>A0A9D1EV47</accession>
<keyword evidence="4 5" id="KW-0704">Schiff base</keyword>
<feature type="binding site" evidence="5">
    <location>
        <begin position="46"/>
        <end position="48"/>
    </location>
    <ligand>
        <name>3-dehydroquinate</name>
        <dbReference type="ChEBI" id="CHEBI:32364"/>
    </ligand>
</feature>
<dbReference type="InterPro" id="IPR018508">
    <property type="entry name" value="3-dehydroquinate_DH_AS"/>
</dbReference>
<evidence type="ECO:0000256" key="5">
    <source>
        <dbReference type="HAMAP-Rule" id="MF_00214"/>
    </source>
</evidence>
<keyword evidence="3 5" id="KW-0456">Lyase</keyword>
<comment type="function">
    <text evidence="5">Involved in the third step of the chorismate pathway, which leads to the biosynthesis of aromatic amino acids. Catalyzes the cis-dehydration of 3-dehydroquinate (DHQ) and introduces the first double bond of the aromatic ring to yield 3-dehydroshikimate.</text>
</comment>
<dbReference type="NCBIfam" id="TIGR01093">
    <property type="entry name" value="aroD"/>
    <property type="match status" value="1"/>
</dbReference>
<dbReference type="PROSITE" id="PS01028">
    <property type="entry name" value="DEHYDROQUINASE_I"/>
    <property type="match status" value="1"/>
</dbReference>
<evidence type="ECO:0000256" key="1">
    <source>
        <dbReference type="ARBA" id="ARBA00001864"/>
    </source>
</evidence>
<dbReference type="EC" id="4.2.1.10" evidence="5"/>
<comment type="subunit">
    <text evidence="5">Homodimer.</text>
</comment>
<dbReference type="InterPro" id="IPR050146">
    <property type="entry name" value="Type-I_3-dehydroquinase"/>
</dbReference>
<dbReference type="Proteomes" id="UP000823935">
    <property type="component" value="Unassembled WGS sequence"/>
</dbReference>
<dbReference type="GO" id="GO:0008652">
    <property type="term" value="P:amino acid biosynthetic process"/>
    <property type="evidence" value="ECO:0007669"/>
    <property type="project" value="UniProtKB-KW"/>
</dbReference>
<comment type="catalytic activity">
    <reaction evidence="1 5">
        <text>3-dehydroquinate = 3-dehydroshikimate + H2O</text>
        <dbReference type="Rhea" id="RHEA:21096"/>
        <dbReference type="ChEBI" id="CHEBI:15377"/>
        <dbReference type="ChEBI" id="CHEBI:16630"/>
        <dbReference type="ChEBI" id="CHEBI:32364"/>
        <dbReference type="EC" id="4.2.1.10"/>
    </reaction>
</comment>
<dbReference type="Pfam" id="PF01487">
    <property type="entry name" value="DHquinase_I"/>
    <property type="match status" value="1"/>
</dbReference>
<feature type="active site" description="Proton donor/acceptor" evidence="5">
    <location>
        <position position="143"/>
    </location>
</feature>
<comment type="caution">
    <text evidence="5">Lacks conserved residue(s) required for the propagation of feature annotation.</text>
</comment>
<dbReference type="GO" id="GO:0009073">
    <property type="term" value="P:aromatic amino acid family biosynthetic process"/>
    <property type="evidence" value="ECO:0007669"/>
    <property type="project" value="UniProtKB-KW"/>
</dbReference>
<dbReference type="InterPro" id="IPR013785">
    <property type="entry name" value="Aldolase_TIM"/>
</dbReference>
<dbReference type="PANTHER" id="PTHR43699:SF1">
    <property type="entry name" value="3-DEHYDROQUINATE DEHYDRATASE"/>
    <property type="match status" value="1"/>
</dbReference>
<protein>
    <recommendedName>
        <fullName evidence="5">3-dehydroquinate dehydratase</fullName>
        <shortName evidence="5">3-dehydroquinase</shortName>
        <ecNumber evidence="5">4.2.1.10</ecNumber>
    </recommendedName>
    <alternativeName>
        <fullName evidence="5">Type I DHQase</fullName>
    </alternativeName>
    <alternativeName>
        <fullName evidence="5">Type I dehydroquinase</fullName>
        <shortName evidence="5">DHQ1</shortName>
    </alternativeName>
</protein>
<dbReference type="HAMAP" id="MF_00214">
    <property type="entry name" value="AroD"/>
    <property type="match status" value="1"/>
</dbReference>
<organism evidence="6 7">
    <name type="scientific">Candidatus Limivivens intestinipullorum</name>
    <dbReference type="NCBI Taxonomy" id="2840858"/>
    <lineage>
        <taxon>Bacteria</taxon>
        <taxon>Bacillati</taxon>
        <taxon>Bacillota</taxon>
        <taxon>Clostridia</taxon>
        <taxon>Lachnospirales</taxon>
        <taxon>Lachnospiraceae</taxon>
        <taxon>Lachnospiraceae incertae sedis</taxon>
        <taxon>Candidatus Limivivens</taxon>
    </lineage>
</organism>
<dbReference type="GO" id="GO:0046279">
    <property type="term" value="P:3,4-dihydroxybenzoate biosynthetic process"/>
    <property type="evidence" value="ECO:0007669"/>
    <property type="project" value="TreeGrafter"/>
</dbReference>
<feature type="binding site" evidence="5">
    <location>
        <position position="236"/>
    </location>
    <ligand>
        <name>3-dehydroquinate</name>
        <dbReference type="ChEBI" id="CHEBI:32364"/>
    </ligand>
</feature>
<dbReference type="SUPFAM" id="SSF51569">
    <property type="entry name" value="Aldolase"/>
    <property type="match status" value="1"/>
</dbReference>
<comment type="pathway">
    <text evidence="5">Metabolic intermediate biosynthesis; chorismate biosynthesis; chorismate from D-erythrose 4-phosphate and phosphoenolpyruvate: step 3/7.</text>
</comment>
<gene>
    <name evidence="5" type="primary">aroD</name>
    <name evidence="6" type="ORF">IAB44_14830</name>
</gene>
<dbReference type="PANTHER" id="PTHR43699">
    <property type="entry name" value="3-DEHYDROQUINATE DEHYDRATASE"/>
    <property type="match status" value="1"/>
</dbReference>
<dbReference type="InterPro" id="IPR001381">
    <property type="entry name" value="DHquinase_I"/>
</dbReference>
<reference evidence="6" key="1">
    <citation type="submission" date="2020-10" db="EMBL/GenBank/DDBJ databases">
        <authorList>
            <person name="Gilroy R."/>
        </authorList>
    </citation>
    <scope>NUCLEOTIDE SEQUENCE</scope>
    <source>
        <strain evidence="6">CHK190-19873</strain>
    </source>
</reference>
<feature type="binding site" evidence="5">
    <location>
        <position position="232"/>
    </location>
    <ligand>
        <name>3-dehydroquinate</name>
        <dbReference type="ChEBI" id="CHEBI:32364"/>
    </ligand>
</feature>
<keyword evidence="5" id="KW-0028">Amino-acid biosynthesis</keyword>
<feature type="active site" description="Schiff-base intermediate with substrate" evidence="5">
    <location>
        <position position="170"/>
    </location>
</feature>
<evidence type="ECO:0000256" key="3">
    <source>
        <dbReference type="ARBA" id="ARBA00023239"/>
    </source>
</evidence>
<evidence type="ECO:0000313" key="6">
    <source>
        <dbReference type="EMBL" id="HIS32799.1"/>
    </source>
</evidence>
<dbReference type="Gene3D" id="3.20.20.70">
    <property type="entry name" value="Aldolase class I"/>
    <property type="match status" value="1"/>
</dbReference>
<dbReference type="GO" id="GO:0009423">
    <property type="term" value="P:chorismate biosynthetic process"/>
    <property type="evidence" value="ECO:0007669"/>
    <property type="project" value="UniProtKB-UniRule"/>
</dbReference>
<dbReference type="GO" id="GO:0003855">
    <property type="term" value="F:3-dehydroquinate dehydratase activity"/>
    <property type="evidence" value="ECO:0007669"/>
    <property type="project" value="UniProtKB-UniRule"/>
</dbReference>
<dbReference type="CDD" id="cd00502">
    <property type="entry name" value="DHQase_I"/>
    <property type="match status" value="1"/>
</dbReference>
<dbReference type="AlphaFoldDB" id="A0A9D1EV47"/>
<comment type="similarity">
    <text evidence="5">Belongs to the type-I 3-dehydroquinase family.</text>
</comment>
<evidence type="ECO:0000256" key="4">
    <source>
        <dbReference type="ARBA" id="ARBA00023270"/>
    </source>
</evidence>
<dbReference type="FunFam" id="3.20.20.70:FF:000047">
    <property type="entry name" value="3-dehydroquinate dehydratase"/>
    <property type="match status" value="1"/>
</dbReference>
<feature type="binding site" evidence="5">
    <location>
        <position position="213"/>
    </location>
    <ligand>
        <name>3-dehydroquinate</name>
        <dbReference type="ChEBI" id="CHEBI:32364"/>
    </ligand>
</feature>
<proteinExistence type="inferred from homology"/>
<comment type="caution">
    <text evidence="6">The sequence shown here is derived from an EMBL/GenBank/DDBJ whole genome shotgun (WGS) entry which is preliminary data.</text>
</comment>
<sequence>MGKIQVRSLIIGEGQPKICVPIVEKTEEDIIRAASKIREQNCHMVEWRADYFDHYSDSVSLSRVLEKLRETLGDMPLLFTFRTRPEGGCVALDLEEYISLNHAAIQSGCIDLVDVEILRGDDTAFLVVEEAHSKGVYVVGSNHDFTGTPKKETIIMRLCRMQEMEADIAKMAVMPKSPRDVLVLMDATLAMKELHDSTPVVTMAMGKLGLASRLTGELFGSAITFGTVGEGSAPGQIPVEPLAEILRQLALE</sequence>